<dbReference type="GO" id="GO:0016747">
    <property type="term" value="F:acyltransferase activity, transferring groups other than amino-acyl groups"/>
    <property type="evidence" value="ECO:0007669"/>
    <property type="project" value="InterPro"/>
</dbReference>
<protein>
    <submittedName>
        <fullName evidence="4">Thiolase domain-containing protein</fullName>
    </submittedName>
</protein>
<organism evidence="4">
    <name type="scientific">Thermofilum adornatum</name>
    <dbReference type="NCBI Taxonomy" id="1365176"/>
    <lineage>
        <taxon>Archaea</taxon>
        <taxon>Thermoproteota</taxon>
        <taxon>Thermoprotei</taxon>
        <taxon>Thermofilales</taxon>
        <taxon>Thermofilaceae</taxon>
        <taxon>Thermofilum</taxon>
    </lineage>
</organism>
<dbReference type="InterPro" id="IPR020616">
    <property type="entry name" value="Thiolase_N"/>
</dbReference>
<dbReference type="PIRSF" id="PIRSF000429">
    <property type="entry name" value="Ac-CoA_Ac_transf"/>
    <property type="match status" value="1"/>
</dbReference>
<dbReference type="PANTHER" id="PTHR42870">
    <property type="entry name" value="ACETYL-COA C-ACETYLTRANSFERASE"/>
    <property type="match status" value="1"/>
</dbReference>
<dbReference type="Pfam" id="PF00108">
    <property type="entry name" value="Thiolase_N"/>
    <property type="match status" value="1"/>
</dbReference>
<evidence type="ECO:0000259" key="3">
    <source>
        <dbReference type="Pfam" id="PF22691"/>
    </source>
</evidence>
<gene>
    <name evidence="4" type="ORF">ENN26_01665</name>
</gene>
<name>A0A7C1GQY7_9CREN</name>
<dbReference type="Pfam" id="PF22691">
    <property type="entry name" value="Thiolase_C_1"/>
    <property type="match status" value="1"/>
</dbReference>
<comment type="caution">
    <text evidence="4">The sequence shown here is derived from an EMBL/GenBank/DDBJ whole genome shotgun (WGS) entry which is preliminary data.</text>
</comment>
<dbReference type="PANTHER" id="PTHR42870:SF6">
    <property type="entry name" value="ACETYL-COA C-ACYLTRANSFERASE"/>
    <property type="match status" value="1"/>
</dbReference>
<dbReference type="SUPFAM" id="SSF53901">
    <property type="entry name" value="Thiolase-like"/>
    <property type="match status" value="1"/>
</dbReference>
<dbReference type="GO" id="GO:0008299">
    <property type="term" value="P:isoprenoid biosynthetic process"/>
    <property type="evidence" value="ECO:0007669"/>
    <property type="project" value="UniProtKB-KW"/>
</dbReference>
<keyword evidence="1" id="KW-0414">Isoprene biosynthesis</keyword>
<evidence type="ECO:0000313" key="4">
    <source>
        <dbReference type="EMBL" id="HDP14473.1"/>
    </source>
</evidence>
<dbReference type="EMBL" id="DSAY01000031">
    <property type="protein sequence ID" value="HDP14473.1"/>
    <property type="molecule type" value="Genomic_DNA"/>
</dbReference>
<accession>A0A7C1GQY7</accession>
<dbReference type="InterPro" id="IPR016039">
    <property type="entry name" value="Thiolase-like"/>
</dbReference>
<feature type="domain" description="Thiolase C-terminal" evidence="3">
    <location>
        <begin position="247"/>
        <end position="390"/>
    </location>
</feature>
<feature type="domain" description="Thiolase N-terminal" evidence="2">
    <location>
        <begin position="12"/>
        <end position="230"/>
    </location>
</feature>
<dbReference type="CDD" id="cd00829">
    <property type="entry name" value="SCP-x_thiolase"/>
    <property type="match status" value="1"/>
</dbReference>
<dbReference type="Gene3D" id="3.40.47.10">
    <property type="match status" value="1"/>
</dbReference>
<proteinExistence type="predicted"/>
<dbReference type="InterPro" id="IPR002155">
    <property type="entry name" value="Thiolase"/>
</dbReference>
<evidence type="ECO:0000256" key="1">
    <source>
        <dbReference type="ARBA" id="ARBA00023229"/>
    </source>
</evidence>
<reference evidence="4" key="1">
    <citation type="journal article" date="2020" name="mSystems">
        <title>Genome- and Community-Level Interaction Insights into Carbon Utilization and Element Cycling Functions of Hydrothermarchaeota in Hydrothermal Sediment.</title>
        <authorList>
            <person name="Zhou Z."/>
            <person name="Liu Y."/>
            <person name="Xu W."/>
            <person name="Pan J."/>
            <person name="Luo Z.H."/>
            <person name="Li M."/>
        </authorList>
    </citation>
    <scope>NUCLEOTIDE SEQUENCE [LARGE SCALE GENOMIC DNA]</scope>
    <source>
        <strain evidence="4">SpSt-116</strain>
    </source>
</reference>
<dbReference type="AlphaFoldDB" id="A0A7C1GQY7"/>
<sequence>MTLTPQNGRIGVVGAYSTKYEARSQKETHDMIREAVEGALKSVEKGISPQEIDLIIVSNYSDSFGGLLHTAPLVASYIGNLNATGFRVENACAAGTTAVYLAHKLISAGFFKNALIVGFEKMSTVGTSAKSNEILMRTSAPEEYKVGAPFLSLYALIAREYMNRYGAKEEDLALVAVKNHENATRNPLAQFQKKITVEDVLKSPYISPPLKLFDASPLSDGAVALLMSSEPKKYTDTPVYINGIAMKHDYSGVYQRKDMSAIEAARQAAQEAYKMSGYGPEKIDLFEVHDAFTIAEIILYEMLGLAQRGEGYKLIRDGVTEFTGSKPVNPSGGLKAKGHPIGATGVGMVAEVYWQLRGEAGARQVKDAERGLVENHGGTGATSVVIVFER</sequence>
<evidence type="ECO:0000259" key="2">
    <source>
        <dbReference type="Pfam" id="PF00108"/>
    </source>
</evidence>
<dbReference type="InterPro" id="IPR055140">
    <property type="entry name" value="Thiolase_C_2"/>
</dbReference>